<organism evidence="1 2">
    <name type="scientific">Pistacia integerrima</name>
    <dbReference type="NCBI Taxonomy" id="434235"/>
    <lineage>
        <taxon>Eukaryota</taxon>
        <taxon>Viridiplantae</taxon>
        <taxon>Streptophyta</taxon>
        <taxon>Embryophyta</taxon>
        <taxon>Tracheophyta</taxon>
        <taxon>Spermatophyta</taxon>
        <taxon>Magnoliopsida</taxon>
        <taxon>eudicotyledons</taxon>
        <taxon>Gunneridae</taxon>
        <taxon>Pentapetalae</taxon>
        <taxon>rosids</taxon>
        <taxon>malvids</taxon>
        <taxon>Sapindales</taxon>
        <taxon>Anacardiaceae</taxon>
        <taxon>Pistacia</taxon>
    </lineage>
</organism>
<sequence>MREHNVQERGTTGHGKQGQHLLDNWQNDIEKQLGAFPLVRQYFCFWAILFQVSFVKVYFNLCEALSHQFCVGSLEATGSHFQGIYFATVKSKYFPESQQCWLDE</sequence>
<dbReference type="EMBL" id="CM047742">
    <property type="protein sequence ID" value="KAJ0035748.1"/>
    <property type="molecule type" value="Genomic_DNA"/>
</dbReference>
<dbReference type="Proteomes" id="UP001163603">
    <property type="component" value="Chromosome 7"/>
</dbReference>
<gene>
    <name evidence="1" type="ORF">Pint_24609</name>
</gene>
<reference evidence="2" key="1">
    <citation type="journal article" date="2023" name="G3 (Bethesda)">
        <title>Genome assembly and association tests identify interacting loci associated with vigor, precocity, and sex in interspecific pistachio rootstocks.</title>
        <authorList>
            <person name="Palmer W."/>
            <person name="Jacygrad E."/>
            <person name="Sagayaradj S."/>
            <person name="Cavanaugh K."/>
            <person name="Han R."/>
            <person name="Bertier L."/>
            <person name="Beede B."/>
            <person name="Kafkas S."/>
            <person name="Golino D."/>
            <person name="Preece J."/>
            <person name="Michelmore R."/>
        </authorList>
    </citation>
    <scope>NUCLEOTIDE SEQUENCE [LARGE SCALE GENOMIC DNA]</scope>
</reference>
<accession>A0ACC0YH53</accession>
<comment type="caution">
    <text evidence="1">The sequence shown here is derived from an EMBL/GenBank/DDBJ whole genome shotgun (WGS) entry which is preliminary data.</text>
</comment>
<name>A0ACC0YH53_9ROSI</name>
<proteinExistence type="predicted"/>
<keyword evidence="2" id="KW-1185">Reference proteome</keyword>
<evidence type="ECO:0000313" key="1">
    <source>
        <dbReference type="EMBL" id="KAJ0035748.1"/>
    </source>
</evidence>
<protein>
    <submittedName>
        <fullName evidence="1">Uncharacterized protein</fullName>
    </submittedName>
</protein>
<evidence type="ECO:0000313" key="2">
    <source>
        <dbReference type="Proteomes" id="UP001163603"/>
    </source>
</evidence>